<proteinExistence type="predicted"/>
<reference evidence="1 2" key="1">
    <citation type="submission" date="2016-10" db="EMBL/GenBank/DDBJ databases">
        <authorList>
            <person name="de Groot N.N."/>
        </authorList>
    </citation>
    <scope>NUCLEOTIDE SEQUENCE [LARGE SCALE GENOMIC DNA]</scope>
    <source>
        <strain evidence="1 2">DSM 5885</strain>
    </source>
</reference>
<accession>A0A1G8ELY3</accession>
<name>A0A1G8ELY3_9RHOO</name>
<evidence type="ECO:0000313" key="2">
    <source>
        <dbReference type="Proteomes" id="UP000198607"/>
    </source>
</evidence>
<evidence type="ECO:0000313" key="1">
    <source>
        <dbReference type="EMBL" id="SDH70709.1"/>
    </source>
</evidence>
<organism evidence="1 2">
    <name type="scientific">Propionivibrio dicarboxylicus</name>
    <dbReference type="NCBI Taxonomy" id="83767"/>
    <lineage>
        <taxon>Bacteria</taxon>
        <taxon>Pseudomonadati</taxon>
        <taxon>Pseudomonadota</taxon>
        <taxon>Betaproteobacteria</taxon>
        <taxon>Rhodocyclales</taxon>
        <taxon>Rhodocyclaceae</taxon>
        <taxon>Propionivibrio</taxon>
    </lineage>
</organism>
<dbReference type="STRING" id="83767.SAMN05660652_02120"/>
<dbReference type="Proteomes" id="UP000198607">
    <property type="component" value="Unassembled WGS sequence"/>
</dbReference>
<dbReference type="InterPro" id="IPR054199">
    <property type="entry name" value="DUF6904"/>
</dbReference>
<dbReference type="EMBL" id="FNCY01000008">
    <property type="protein sequence ID" value="SDH70709.1"/>
    <property type="molecule type" value="Genomic_DNA"/>
</dbReference>
<protein>
    <submittedName>
        <fullName evidence="1">Uncharacterized protein</fullName>
    </submittedName>
</protein>
<dbReference type="AlphaFoldDB" id="A0A1G8ELY3"/>
<dbReference type="RefSeq" id="WP_091937397.1">
    <property type="nucleotide sequence ID" value="NZ_FNCY01000008.1"/>
</dbReference>
<gene>
    <name evidence="1" type="ORF">SAMN05660652_02120</name>
</gene>
<sequence>MLEYQLTPHHAGVALWGDFPTLDRLHGFVHHIVEESNYIEDKEGFVLGLAYDVRKAFEGQRSQDYRGVSKDDRYRIYGVEILWPVLLVQVGVLRQAMAFIPTNKLDQAIMFELEHVVESAVRAAMPVTADEVIHRIGCIGSAPYIHLDTVLDSRCRYFIELPAKQRLKMLPKVMETFDPMHSLFAETGSGLRQGVISFDAFVDGRQDWPDFKW</sequence>
<dbReference type="Pfam" id="PF21845">
    <property type="entry name" value="DUF6904"/>
    <property type="match status" value="1"/>
</dbReference>
<keyword evidence="2" id="KW-1185">Reference proteome</keyword>
<dbReference type="OrthoDB" id="8351634at2"/>